<keyword evidence="1" id="KW-0472">Membrane</keyword>
<reference evidence="2 3" key="1">
    <citation type="submission" date="2016-04" db="EMBL/GenBank/DDBJ databases">
        <title>Evolutionary innovation and constraint leading to complex multicellularity in the Ascomycota.</title>
        <authorList>
            <person name="Cisse O."/>
            <person name="Nguyen A."/>
            <person name="Hewitt D.A."/>
            <person name="Jedd G."/>
            <person name="Stajich J.E."/>
        </authorList>
    </citation>
    <scope>NUCLEOTIDE SEQUENCE [LARGE SCALE GENOMIC DNA]</scope>
    <source>
        <strain evidence="2 3">DAH-3</strain>
    </source>
</reference>
<evidence type="ECO:0000313" key="2">
    <source>
        <dbReference type="EMBL" id="OLL22592.1"/>
    </source>
</evidence>
<accession>A0A1U7LJ63</accession>
<dbReference type="Proteomes" id="UP000186594">
    <property type="component" value="Unassembled WGS sequence"/>
</dbReference>
<keyword evidence="1" id="KW-0812">Transmembrane</keyword>
<feature type="transmembrane region" description="Helical" evidence="1">
    <location>
        <begin position="33"/>
        <end position="55"/>
    </location>
</feature>
<protein>
    <submittedName>
        <fullName evidence="2">Uncharacterized protein</fullName>
    </submittedName>
</protein>
<name>A0A1U7LJ63_NEOID</name>
<evidence type="ECO:0000256" key="1">
    <source>
        <dbReference type="SAM" id="Phobius"/>
    </source>
</evidence>
<keyword evidence="3" id="KW-1185">Reference proteome</keyword>
<dbReference type="AlphaFoldDB" id="A0A1U7LJ63"/>
<organism evidence="2 3">
    <name type="scientific">Neolecta irregularis (strain DAH-3)</name>
    <dbReference type="NCBI Taxonomy" id="1198029"/>
    <lineage>
        <taxon>Eukaryota</taxon>
        <taxon>Fungi</taxon>
        <taxon>Dikarya</taxon>
        <taxon>Ascomycota</taxon>
        <taxon>Taphrinomycotina</taxon>
        <taxon>Neolectales</taxon>
        <taxon>Neolectaceae</taxon>
        <taxon>Neolecta</taxon>
    </lineage>
</organism>
<keyword evidence="1" id="KW-1133">Transmembrane helix</keyword>
<proteinExistence type="predicted"/>
<comment type="caution">
    <text evidence="2">The sequence shown here is derived from an EMBL/GenBank/DDBJ whole genome shotgun (WGS) entry which is preliminary data.</text>
</comment>
<gene>
    <name evidence="2" type="ORF">NEOLI_002032</name>
</gene>
<dbReference type="EMBL" id="LXFE01003019">
    <property type="protein sequence ID" value="OLL22592.1"/>
    <property type="molecule type" value="Genomic_DNA"/>
</dbReference>
<evidence type="ECO:0000313" key="3">
    <source>
        <dbReference type="Proteomes" id="UP000186594"/>
    </source>
</evidence>
<sequence length="145" mass="16496">MTFTSRSYPSPLQFYYLCMGEDSSRERTRSLELYILVILILAMGGMLVSTPNSLLDFPWLKLKPDTCSPLLEEHSATQIPDPPTDCPPCLCNKPTKLRKLPPIGHHSPPEYEQLPRNTDWLGEIYLFKAILPRDKGKELVCRCGC</sequence>